<evidence type="ECO:0000313" key="9">
    <source>
        <dbReference type="Proteomes" id="UP001291926"/>
    </source>
</evidence>
<evidence type="ECO:0000256" key="1">
    <source>
        <dbReference type="ARBA" id="ARBA00022723"/>
    </source>
</evidence>
<keyword evidence="2 4" id="KW-0863">Zinc-finger</keyword>
<dbReference type="SUPFAM" id="SSF161245">
    <property type="entry name" value="Zinc hairpin stack"/>
    <property type="match status" value="1"/>
</dbReference>
<dbReference type="InterPro" id="IPR017921">
    <property type="entry name" value="Znf_CTCHY"/>
</dbReference>
<dbReference type="PANTHER" id="PTHR35317">
    <property type="entry name" value="OS04G0629600 PROTEIN"/>
    <property type="match status" value="1"/>
</dbReference>
<evidence type="ECO:0000256" key="4">
    <source>
        <dbReference type="PROSITE-ProRule" id="PRU00601"/>
    </source>
</evidence>
<keyword evidence="3" id="KW-0862">Zinc</keyword>
<evidence type="ECO:0000256" key="5">
    <source>
        <dbReference type="SAM" id="MobiDB-lite"/>
    </source>
</evidence>
<comment type="caution">
    <text evidence="8">The sequence shown here is derived from an EMBL/GenBank/DDBJ whole genome shotgun (WGS) entry which is preliminary data.</text>
</comment>
<sequence length="444" mass="50813">MNPSNSNELAFTYSQQGVPIFVGQDYELWSALMKTLFQSHDLWDIVEEGYEIYTPEEEAALTGAKKKEHKENKTKDARALSFMHQGVSRSTLPRITGVKFSKDAWDILKKQFGGYEKNFSMKLQNLWREFDNLLMKDSETMQEFFSRVSTIFNQIRGYGDSAEDKRIVEKVLRSLPVKFEHIVAAIEESKDLSKLSLDELMGSLEAHEKRMSRFSNHSLEQAFQAKLNLADQKNKKGDGPSEKNMASTSKVSRGRGRGRNQNFRGRGLGRGGASITEGDARLGPHVVMRYLIAGIAIMKNAFEIDPLHRHDVPRHQVKTVICSLCGTEQDVQQNCMNCGVCMGNYFCHKCKFFDDDVSKEQYHCDECECCYSNLITDIHHCVEKAMHHNCPVCFEVMRISSERGLALCCYWSQFLFDSTKNLTVLPCGHTMHLECLKEMELHHR</sequence>
<keyword evidence="1" id="KW-0479">Metal-binding</keyword>
<proteinExistence type="predicted"/>
<dbReference type="PROSITE" id="PS51266">
    <property type="entry name" value="ZF_CHY"/>
    <property type="match status" value="1"/>
</dbReference>
<feature type="compositionally biased region" description="Basic and acidic residues" evidence="5">
    <location>
        <begin position="232"/>
        <end position="241"/>
    </location>
</feature>
<feature type="domain" description="CHY-type" evidence="6">
    <location>
        <begin position="266"/>
        <end position="340"/>
    </location>
</feature>
<evidence type="ECO:0000256" key="3">
    <source>
        <dbReference type="ARBA" id="ARBA00022833"/>
    </source>
</evidence>
<dbReference type="Pfam" id="PF14223">
    <property type="entry name" value="Retrotran_gag_2"/>
    <property type="match status" value="1"/>
</dbReference>
<feature type="region of interest" description="Disordered" evidence="5">
    <location>
        <begin position="231"/>
        <end position="275"/>
    </location>
</feature>
<gene>
    <name evidence="8" type="ORF">RD792_006843</name>
</gene>
<dbReference type="SUPFAM" id="SSF161219">
    <property type="entry name" value="CHY zinc finger-like"/>
    <property type="match status" value="1"/>
</dbReference>
<name>A0ABR0DBE3_9LAMI</name>
<protein>
    <submittedName>
        <fullName evidence="8">Uncharacterized protein</fullName>
    </submittedName>
</protein>
<accession>A0ABR0DBE3</accession>
<dbReference type="EMBL" id="JAYDYQ010002532">
    <property type="protein sequence ID" value="KAK4486592.1"/>
    <property type="molecule type" value="Genomic_DNA"/>
</dbReference>
<dbReference type="Gene3D" id="3.30.40.10">
    <property type="entry name" value="Zinc/RING finger domain, C3HC4 (zinc finger)"/>
    <property type="match status" value="1"/>
</dbReference>
<reference evidence="8 9" key="1">
    <citation type="journal article" date="2023" name="bioRxiv">
        <title>Genome report: Whole genome sequence and annotation of Penstemon davidsonii.</title>
        <authorList>
            <person name="Ostevik K.L."/>
            <person name="Alabady M."/>
            <person name="Zhang M."/>
            <person name="Rausher M.D."/>
        </authorList>
    </citation>
    <scope>NUCLEOTIDE SEQUENCE [LARGE SCALE GENOMIC DNA]</scope>
    <source>
        <strain evidence="8">DNT005</strain>
        <tissue evidence="8">Whole leaf</tissue>
    </source>
</reference>
<evidence type="ECO:0000256" key="2">
    <source>
        <dbReference type="ARBA" id="ARBA00022771"/>
    </source>
</evidence>
<dbReference type="Proteomes" id="UP001291926">
    <property type="component" value="Unassembled WGS sequence"/>
</dbReference>
<evidence type="ECO:0000313" key="8">
    <source>
        <dbReference type="EMBL" id="KAK4486592.1"/>
    </source>
</evidence>
<evidence type="ECO:0000259" key="7">
    <source>
        <dbReference type="PROSITE" id="PS51270"/>
    </source>
</evidence>
<dbReference type="InterPro" id="IPR037274">
    <property type="entry name" value="Znf_CHY_sf"/>
</dbReference>
<feature type="domain" description="CTCHY-type" evidence="7">
    <location>
        <begin position="342"/>
        <end position="408"/>
    </location>
</feature>
<dbReference type="InterPro" id="IPR008913">
    <property type="entry name" value="Znf_CHY"/>
</dbReference>
<dbReference type="PANTHER" id="PTHR35317:SF36">
    <property type="match status" value="1"/>
</dbReference>
<evidence type="ECO:0000259" key="6">
    <source>
        <dbReference type="PROSITE" id="PS51266"/>
    </source>
</evidence>
<dbReference type="InterPro" id="IPR037275">
    <property type="entry name" value="Znf_CTCHY_sf"/>
</dbReference>
<organism evidence="8 9">
    <name type="scientific">Penstemon davidsonii</name>
    <dbReference type="NCBI Taxonomy" id="160366"/>
    <lineage>
        <taxon>Eukaryota</taxon>
        <taxon>Viridiplantae</taxon>
        <taxon>Streptophyta</taxon>
        <taxon>Embryophyta</taxon>
        <taxon>Tracheophyta</taxon>
        <taxon>Spermatophyta</taxon>
        <taxon>Magnoliopsida</taxon>
        <taxon>eudicotyledons</taxon>
        <taxon>Gunneridae</taxon>
        <taxon>Pentapetalae</taxon>
        <taxon>asterids</taxon>
        <taxon>lamiids</taxon>
        <taxon>Lamiales</taxon>
        <taxon>Plantaginaceae</taxon>
        <taxon>Cheloneae</taxon>
        <taxon>Penstemon</taxon>
    </lineage>
</organism>
<dbReference type="InterPro" id="IPR013083">
    <property type="entry name" value="Znf_RING/FYVE/PHD"/>
</dbReference>
<dbReference type="PROSITE" id="PS51270">
    <property type="entry name" value="ZF_CTCHY"/>
    <property type="match status" value="1"/>
</dbReference>
<keyword evidence="9" id="KW-1185">Reference proteome</keyword>